<organism evidence="2 3">
    <name type="scientific">Stylosanthes scabra</name>
    <dbReference type="NCBI Taxonomy" id="79078"/>
    <lineage>
        <taxon>Eukaryota</taxon>
        <taxon>Viridiplantae</taxon>
        <taxon>Streptophyta</taxon>
        <taxon>Embryophyta</taxon>
        <taxon>Tracheophyta</taxon>
        <taxon>Spermatophyta</taxon>
        <taxon>Magnoliopsida</taxon>
        <taxon>eudicotyledons</taxon>
        <taxon>Gunneridae</taxon>
        <taxon>Pentapetalae</taxon>
        <taxon>rosids</taxon>
        <taxon>fabids</taxon>
        <taxon>Fabales</taxon>
        <taxon>Fabaceae</taxon>
        <taxon>Papilionoideae</taxon>
        <taxon>50 kb inversion clade</taxon>
        <taxon>dalbergioids sensu lato</taxon>
        <taxon>Dalbergieae</taxon>
        <taxon>Pterocarpus clade</taxon>
        <taxon>Stylosanthes</taxon>
    </lineage>
</organism>
<name>A0ABU6Q9P2_9FABA</name>
<dbReference type="Proteomes" id="UP001341840">
    <property type="component" value="Unassembled WGS sequence"/>
</dbReference>
<feature type="compositionally biased region" description="Basic and acidic residues" evidence="1">
    <location>
        <begin position="10"/>
        <end position="21"/>
    </location>
</feature>
<feature type="compositionally biased region" description="Basic and acidic residues" evidence="1">
    <location>
        <begin position="44"/>
        <end position="53"/>
    </location>
</feature>
<evidence type="ECO:0000313" key="3">
    <source>
        <dbReference type="Proteomes" id="UP001341840"/>
    </source>
</evidence>
<reference evidence="2 3" key="1">
    <citation type="journal article" date="2023" name="Plants (Basel)">
        <title>Bridging the Gap: Combining Genomics and Transcriptomics Approaches to Understand Stylosanthes scabra, an Orphan Legume from the Brazilian Caatinga.</title>
        <authorList>
            <person name="Ferreira-Neto J.R.C."/>
            <person name="da Silva M.D."/>
            <person name="Binneck E."/>
            <person name="de Melo N.F."/>
            <person name="da Silva R.H."/>
            <person name="de Melo A.L.T.M."/>
            <person name="Pandolfi V."/>
            <person name="Bustamante F.O."/>
            <person name="Brasileiro-Vidal A.C."/>
            <person name="Benko-Iseppon A.M."/>
        </authorList>
    </citation>
    <scope>NUCLEOTIDE SEQUENCE [LARGE SCALE GENOMIC DNA]</scope>
    <source>
        <tissue evidence="2">Leaves</tissue>
    </source>
</reference>
<feature type="region of interest" description="Disordered" evidence="1">
    <location>
        <begin position="155"/>
        <end position="176"/>
    </location>
</feature>
<accession>A0ABU6Q9P2</accession>
<feature type="compositionally biased region" description="Basic and acidic residues" evidence="1">
    <location>
        <begin position="155"/>
        <end position="164"/>
    </location>
</feature>
<evidence type="ECO:0000256" key="1">
    <source>
        <dbReference type="SAM" id="MobiDB-lite"/>
    </source>
</evidence>
<sequence>MNITAAKPSSDIRIDGGEAQRGRIQTSHRQRHDEEATKSQGQGKGKDSGDVKAKIGAARDATTLTRTETAVTGEDERRWLGPYRFSLPQNSSAMVGAFEVLPSTDNVVDGGTGHWGPWVQLRRYAFDGGTAGGNGDDGGVVCVIRRRWLEEGVTDRGGRGREEGLDGGVGGGVVGVDEDEKRRLGLLSK</sequence>
<evidence type="ECO:0000313" key="2">
    <source>
        <dbReference type="EMBL" id="MED6108471.1"/>
    </source>
</evidence>
<feature type="region of interest" description="Disordered" evidence="1">
    <location>
        <begin position="1"/>
        <end position="60"/>
    </location>
</feature>
<gene>
    <name evidence="2" type="ORF">PIB30_024199</name>
</gene>
<keyword evidence="3" id="KW-1185">Reference proteome</keyword>
<proteinExistence type="predicted"/>
<comment type="caution">
    <text evidence="2">The sequence shown here is derived from an EMBL/GenBank/DDBJ whole genome shotgun (WGS) entry which is preliminary data.</text>
</comment>
<protein>
    <submittedName>
        <fullName evidence="2">Uncharacterized protein</fullName>
    </submittedName>
</protein>
<dbReference type="EMBL" id="JASCZI010000086">
    <property type="protein sequence ID" value="MED6108471.1"/>
    <property type="molecule type" value="Genomic_DNA"/>
</dbReference>